<keyword evidence="1" id="KW-0732">Signal</keyword>
<reference evidence="2 3" key="1">
    <citation type="journal article" date="2019" name="Commun. Biol.">
        <title>The bagworm genome reveals a unique fibroin gene that provides high tensile strength.</title>
        <authorList>
            <person name="Kono N."/>
            <person name="Nakamura H."/>
            <person name="Ohtoshi R."/>
            <person name="Tomita M."/>
            <person name="Numata K."/>
            <person name="Arakawa K."/>
        </authorList>
    </citation>
    <scope>NUCLEOTIDE SEQUENCE [LARGE SCALE GENOMIC DNA]</scope>
</reference>
<dbReference type="EMBL" id="BGZK01000806">
    <property type="protein sequence ID" value="GBP61194.1"/>
    <property type="molecule type" value="Genomic_DNA"/>
</dbReference>
<dbReference type="Proteomes" id="UP000299102">
    <property type="component" value="Unassembled WGS sequence"/>
</dbReference>
<accession>A0A4C1XFF5</accession>
<evidence type="ECO:0000313" key="3">
    <source>
        <dbReference type="Proteomes" id="UP000299102"/>
    </source>
</evidence>
<proteinExistence type="predicted"/>
<sequence length="89" mass="9750">MARIRFSILLLVPLSIPIPALSFDPGTAPCSNSDHALDSNFSPALDCELGSVLDFVLSRSRSKEYLKGKRLEGNEAIADVRKFLDAQDE</sequence>
<gene>
    <name evidence="2" type="ORF">EVAR_28403_1</name>
</gene>
<keyword evidence="3" id="KW-1185">Reference proteome</keyword>
<dbReference type="AlphaFoldDB" id="A0A4C1XFF5"/>
<comment type="caution">
    <text evidence="2">The sequence shown here is derived from an EMBL/GenBank/DDBJ whole genome shotgun (WGS) entry which is preliminary data.</text>
</comment>
<organism evidence="2 3">
    <name type="scientific">Eumeta variegata</name>
    <name type="common">Bagworm moth</name>
    <name type="synonym">Eumeta japonica</name>
    <dbReference type="NCBI Taxonomy" id="151549"/>
    <lineage>
        <taxon>Eukaryota</taxon>
        <taxon>Metazoa</taxon>
        <taxon>Ecdysozoa</taxon>
        <taxon>Arthropoda</taxon>
        <taxon>Hexapoda</taxon>
        <taxon>Insecta</taxon>
        <taxon>Pterygota</taxon>
        <taxon>Neoptera</taxon>
        <taxon>Endopterygota</taxon>
        <taxon>Lepidoptera</taxon>
        <taxon>Glossata</taxon>
        <taxon>Ditrysia</taxon>
        <taxon>Tineoidea</taxon>
        <taxon>Psychidae</taxon>
        <taxon>Oiketicinae</taxon>
        <taxon>Eumeta</taxon>
    </lineage>
</organism>
<protein>
    <submittedName>
        <fullName evidence="2">Uncharacterized protein</fullName>
    </submittedName>
</protein>
<evidence type="ECO:0000313" key="2">
    <source>
        <dbReference type="EMBL" id="GBP61194.1"/>
    </source>
</evidence>
<evidence type="ECO:0000256" key="1">
    <source>
        <dbReference type="SAM" id="SignalP"/>
    </source>
</evidence>
<name>A0A4C1XFF5_EUMVA</name>
<feature type="signal peptide" evidence="1">
    <location>
        <begin position="1"/>
        <end position="22"/>
    </location>
</feature>
<feature type="chain" id="PRO_5020030981" evidence="1">
    <location>
        <begin position="23"/>
        <end position="89"/>
    </location>
</feature>